<proteinExistence type="predicted"/>
<protein>
    <submittedName>
        <fullName evidence="1">Uncharacterized protein</fullName>
    </submittedName>
</protein>
<dbReference type="AlphaFoldDB" id="A0A0C2D1F5"/>
<reference evidence="1 2" key="1">
    <citation type="submission" date="2014-12" db="EMBL/GenBank/DDBJ databases">
        <title>Genome assembly of Enhygromyxa salina DSM 15201.</title>
        <authorList>
            <person name="Sharma G."/>
            <person name="Subramanian S."/>
        </authorList>
    </citation>
    <scope>NUCLEOTIDE SEQUENCE [LARGE SCALE GENOMIC DNA]</scope>
    <source>
        <strain evidence="1 2">DSM 15201</strain>
    </source>
</reference>
<evidence type="ECO:0000313" key="2">
    <source>
        <dbReference type="Proteomes" id="UP000031599"/>
    </source>
</evidence>
<dbReference type="SUPFAM" id="SSF55729">
    <property type="entry name" value="Acyl-CoA N-acyltransferases (Nat)"/>
    <property type="match status" value="1"/>
</dbReference>
<dbReference type="EMBL" id="JMCC02000082">
    <property type="protein sequence ID" value="KIG13992.1"/>
    <property type="molecule type" value="Genomic_DNA"/>
</dbReference>
<dbReference type="InterPro" id="IPR016181">
    <property type="entry name" value="Acyl_CoA_acyltransferase"/>
</dbReference>
<name>A0A0C2D1F5_9BACT</name>
<comment type="caution">
    <text evidence="1">The sequence shown here is derived from an EMBL/GenBank/DDBJ whole genome shotgun (WGS) entry which is preliminary data.</text>
</comment>
<dbReference type="Proteomes" id="UP000031599">
    <property type="component" value="Unassembled WGS sequence"/>
</dbReference>
<gene>
    <name evidence="1" type="ORF">DB30_07329</name>
</gene>
<accession>A0A0C2D1F5</accession>
<evidence type="ECO:0000313" key="1">
    <source>
        <dbReference type="EMBL" id="KIG13992.1"/>
    </source>
</evidence>
<dbReference type="Gene3D" id="3.40.630.30">
    <property type="match status" value="1"/>
</dbReference>
<dbReference type="RefSeq" id="WP_052554503.1">
    <property type="nucleotide sequence ID" value="NZ_JMCC02000082.1"/>
</dbReference>
<sequence>MSASVDLRWSPYASQAWGDHVAAVFGGRFEHHAVTLDGRAQLWAPILRGGPLAREGFCCGHIGYGGVYEAKSGQPAPVRRQLAALARLSDTLDEPCLRLVTPPISPAEAVCPSWAEHRSQTAIKLLGKACPDLRSSYDGAVRTALRKALRRPGLRVGLLGPQERGAAIELVHATQTRVEAPYLSPPALIEGMIPAKPNPNFLAVGTWLGPELLSVGLFVINGRQAAYYLNGWSAPARELGPNYPMLDAALHLLTLRGVERVDLGFSHQRSLTDHKRRWGAELHTFLRLPTPFEN</sequence>
<organism evidence="1 2">
    <name type="scientific">Enhygromyxa salina</name>
    <dbReference type="NCBI Taxonomy" id="215803"/>
    <lineage>
        <taxon>Bacteria</taxon>
        <taxon>Pseudomonadati</taxon>
        <taxon>Myxococcota</taxon>
        <taxon>Polyangia</taxon>
        <taxon>Nannocystales</taxon>
        <taxon>Nannocystaceae</taxon>
        <taxon>Enhygromyxa</taxon>
    </lineage>
</organism>